<feature type="region of interest" description="Disordered" evidence="1">
    <location>
        <begin position="86"/>
        <end position="111"/>
    </location>
</feature>
<evidence type="ECO:0000313" key="3">
    <source>
        <dbReference type="Proteomes" id="UP001158576"/>
    </source>
</evidence>
<protein>
    <submittedName>
        <fullName evidence="2">Oidioi.mRNA.OKI2018_I69.XSR.g14891.t1.cds</fullName>
    </submittedName>
</protein>
<evidence type="ECO:0000313" key="2">
    <source>
        <dbReference type="EMBL" id="CAG5097014.1"/>
    </source>
</evidence>
<feature type="compositionally biased region" description="Polar residues" evidence="1">
    <location>
        <begin position="100"/>
        <end position="111"/>
    </location>
</feature>
<organism evidence="2 3">
    <name type="scientific">Oikopleura dioica</name>
    <name type="common">Tunicate</name>
    <dbReference type="NCBI Taxonomy" id="34765"/>
    <lineage>
        <taxon>Eukaryota</taxon>
        <taxon>Metazoa</taxon>
        <taxon>Chordata</taxon>
        <taxon>Tunicata</taxon>
        <taxon>Appendicularia</taxon>
        <taxon>Copelata</taxon>
        <taxon>Oikopleuridae</taxon>
        <taxon>Oikopleura</taxon>
    </lineage>
</organism>
<gene>
    <name evidence="2" type="ORF">OKIOD_LOCUS6449</name>
</gene>
<keyword evidence="3" id="KW-1185">Reference proteome</keyword>
<reference evidence="2 3" key="1">
    <citation type="submission" date="2021-04" db="EMBL/GenBank/DDBJ databases">
        <authorList>
            <person name="Bliznina A."/>
        </authorList>
    </citation>
    <scope>NUCLEOTIDE SEQUENCE [LARGE SCALE GENOMIC DNA]</scope>
</reference>
<dbReference type="EMBL" id="OU015569">
    <property type="protein sequence ID" value="CAG5097014.1"/>
    <property type="molecule type" value="Genomic_DNA"/>
</dbReference>
<sequence>MLTLVEKCGTKFSYKYHEELVGLETDSIDGIPGTDEEDFVTHTAKLDYGFAITAFFLRRIVELCSPIFHVYISKRLVKTTNQRKATFDENNKSRKKGISKQPSTDTVCTNY</sequence>
<proteinExistence type="predicted"/>
<dbReference type="Proteomes" id="UP001158576">
    <property type="component" value="Chromosome XSR"/>
</dbReference>
<evidence type="ECO:0000256" key="1">
    <source>
        <dbReference type="SAM" id="MobiDB-lite"/>
    </source>
</evidence>
<name>A0ABN7SG59_OIKDI</name>
<accession>A0ABN7SG59</accession>